<proteinExistence type="predicted"/>
<dbReference type="SUPFAM" id="SSF46689">
    <property type="entry name" value="Homeodomain-like"/>
    <property type="match status" value="1"/>
</dbReference>
<dbReference type="InterPro" id="IPR036388">
    <property type="entry name" value="WH-like_DNA-bd_sf"/>
</dbReference>
<gene>
    <name evidence="1" type="ORF">AAE039_15455</name>
</gene>
<dbReference type="Proteomes" id="UP001455088">
    <property type="component" value="Unassembled WGS sequence"/>
</dbReference>
<organism evidence="1 2">
    <name type="scientific">Stenotrophomonas bentonitica</name>
    <dbReference type="NCBI Taxonomy" id="1450134"/>
    <lineage>
        <taxon>Bacteria</taxon>
        <taxon>Pseudomonadati</taxon>
        <taxon>Pseudomonadota</taxon>
        <taxon>Gammaproteobacteria</taxon>
        <taxon>Lysobacterales</taxon>
        <taxon>Lysobacteraceae</taxon>
        <taxon>Stenotrophomonas</taxon>
    </lineage>
</organism>
<comment type="caution">
    <text evidence="1">The sequence shown here is derived from an EMBL/GenBank/DDBJ whole genome shotgun (WGS) entry which is preliminary data.</text>
</comment>
<protein>
    <submittedName>
        <fullName evidence="1">DUF433 domain-containing protein</fullName>
    </submittedName>
</protein>
<keyword evidence="2" id="KW-1185">Reference proteome</keyword>
<name>A0ABU9JQ94_9GAMM</name>
<evidence type="ECO:0000313" key="2">
    <source>
        <dbReference type="Proteomes" id="UP001455088"/>
    </source>
</evidence>
<accession>A0ABU9JQ94</accession>
<dbReference type="InterPro" id="IPR009057">
    <property type="entry name" value="Homeodomain-like_sf"/>
</dbReference>
<reference evidence="1 2" key="1">
    <citation type="submission" date="2024-04" db="EMBL/GenBank/DDBJ databases">
        <title>Bacterial endophytes with biocontrol capabilities against important plant pathogens.</title>
        <authorList>
            <person name="Alayande K.A."/>
        </authorList>
    </citation>
    <scope>NUCLEOTIDE SEQUENCE [LARGE SCALE GENOMIC DNA]</scope>
    <source>
        <strain evidence="1 2">KV22</strain>
    </source>
</reference>
<evidence type="ECO:0000313" key="1">
    <source>
        <dbReference type="EMBL" id="MEL3954955.1"/>
    </source>
</evidence>
<dbReference type="InterPro" id="IPR007367">
    <property type="entry name" value="DUF433"/>
</dbReference>
<dbReference type="Gene3D" id="1.10.10.10">
    <property type="entry name" value="Winged helix-like DNA-binding domain superfamily/Winged helix DNA-binding domain"/>
    <property type="match status" value="1"/>
</dbReference>
<dbReference type="Pfam" id="PF04255">
    <property type="entry name" value="DUF433"/>
    <property type="match status" value="1"/>
</dbReference>
<dbReference type="EMBL" id="JBBYHY010000008">
    <property type="protein sequence ID" value="MEL3954955.1"/>
    <property type="molecule type" value="Genomic_DNA"/>
</dbReference>
<dbReference type="RefSeq" id="WP_032969312.1">
    <property type="nucleotide sequence ID" value="NZ_JBBYHY010000008.1"/>
</dbReference>
<sequence length="200" mass="22220">MSDAYTANEVAFVLGETVKAVKKTLDTGPVETTLAEKAGPRTRFVKRKDLFYLLANKTLQEELTAKARRELYQVLREVNVERVDTVRLGSLSVHLQPLRAEIDRREHALEALHKGIKTSSDGEAVIAGSGVEAHRIAALLKGGMSPSEIQEDYPSLTLEQIDAARAYAEVYPKPGRPYPERTLKRALLSSGLEELDDFME</sequence>